<comment type="subcellular location">
    <subcellularLocation>
        <location evidence="2">Cytoplasm</location>
    </subcellularLocation>
    <subcellularLocation>
        <location evidence="1">Nucleus</location>
    </subcellularLocation>
</comment>
<dbReference type="PANTHER" id="PTHR17616">
    <property type="entry name" value="YES-ASSOCIATED PROTEIN YAP1 FAMILY MEMBER"/>
    <property type="match status" value="1"/>
</dbReference>
<comment type="similarity">
    <text evidence="8">Belongs to the YAP1 family.</text>
</comment>
<evidence type="ECO:0000256" key="10">
    <source>
        <dbReference type="SAM" id="MobiDB-lite"/>
    </source>
</evidence>
<dbReference type="Gene3D" id="2.20.70.10">
    <property type="match status" value="2"/>
</dbReference>
<keyword evidence="7" id="KW-0539">Nucleus</keyword>
<evidence type="ECO:0000256" key="1">
    <source>
        <dbReference type="ARBA" id="ARBA00004123"/>
    </source>
</evidence>
<dbReference type="SUPFAM" id="SSF51045">
    <property type="entry name" value="WW domain"/>
    <property type="match status" value="2"/>
</dbReference>
<evidence type="ECO:0000256" key="7">
    <source>
        <dbReference type="ARBA" id="ARBA00023242"/>
    </source>
</evidence>
<dbReference type="CDD" id="cd00201">
    <property type="entry name" value="WW"/>
    <property type="match status" value="2"/>
</dbReference>
<feature type="region of interest" description="Disordered" evidence="10">
    <location>
        <begin position="98"/>
        <end position="128"/>
    </location>
</feature>
<feature type="compositionally biased region" description="Low complexity" evidence="10">
    <location>
        <begin position="170"/>
        <end position="180"/>
    </location>
</feature>
<dbReference type="InterPro" id="IPR053819">
    <property type="entry name" value="TEADIR3_omega_loop"/>
</dbReference>
<keyword evidence="4" id="KW-0805">Transcription regulation</keyword>
<comment type="caution">
    <text evidence="12">The sequence shown here is derived from an EMBL/GenBank/DDBJ whole genome shotgun (WGS) entry which is preliminary data.</text>
</comment>
<keyword evidence="9" id="KW-0175">Coiled coil</keyword>
<proteinExistence type="inferred from homology"/>
<feature type="region of interest" description="Disordered" evidence="10">
    <location>
        <begin position="156"/>
        <end position="190"/>
    </location>
</feature>
<evidence type="ECO:0000313" key="12">
    <source>
        <dbReference type="EMBL" id="KAJ8309821.1"/>
    </source>
</evidence>
<dbReference type="SMART" id="SM00456">
    <property type="entry name" value="WW"/>
    <property type="match status" value="2"/>
</dbReference>
<organism evidence="12 13">
    <name type="scientific">Tegillarca granosa</name>
    <name type="common">Malaysian cockle</name>
    <name type="synonym">Anadara granosa</name>
    <dbReference type="NCBI Taxonomy" id="220873"/>
    <lineage>
        <taxon>Eukaryota</taxon>
        <taxon>Metazoa</taxon>
        <taxon>Spiralia</taxon>
        <taxon>Lophotrochozoa</taxon>
        <taxon>Mollusca</taxon>
        <taxon>Bivalvia</taxon>
        <taxon>Autobranchia</taxon>
        <taxon>Pteriomorphia</taxon>
        <taxon>Arcoida</taxon>
        <taxon>Arcoidea</taxon>
        <taxon>Arcidae</taxon>
        <taxon>Tegillarca</taxon>
    </lineage>
</organism>
<evidence type="ECO:0000313" key="13">
    <source>
        <dbReference type="Proteomes" id="UP001217089"/>
    </source>
</evidence>
<evidence type="ECO:0000256" key="4">
    <source>
        <dbReference type="ARBA" id="ARBA00023015"/>
    </source>
</evidence>
<sequence>MSQDLTERKGTHVVHVRENSDHELDALFKAAMNPSQTGQTGSIPLRMRNLPPSFWKPPEPQRQMQHVKQGSNDSTGYPVQNIAPGNCNTNLQVAHMRAHSSPASLQQTLSTVPQNPGPQPPHHPRQHSCDLTEVGIEPLPPGWEMAKTADGQRYYLNSPSAISGNPPPGSQQSPNASSQNLGPLPPGWEQAITPEGDVYYINHIERTTIRLQQQQRLQSQNTCQQGQGQGQRQMSPQVNSPPGQGQGQGQNRNQANLQYTQLQLEKERLRKRQEEIARQEMLLRLQMQQQQQLKQQQQGETTSQDIAISQANEMTSVVWDRGPAIVYQELLKIS</sequence>
<dbReference type="EMBL" id="JARBDR010000640">
    <property type="protein sequence ID" value="KAJ8309821.1"/>
    <property type="molecule type" value="Genomic_DNA"/>
</dbReference>
<evidence type="ECO:0000256" key="9">
    <source>
        <dbReference type="SAM" id="Coils"/>
    </source>
</evidence>
<dbReference type="Gene3D" id="6.20.430.10">
    <property type="match status" value="1"/>
</dbReference>
<evidence type="ECO:0000256" key="3">
    <source>
        <dbReference type="ARBA" id="ARBA00022490"/>
    </source>
</evidence>
<evidence type="ECO:0000256" key="6">
    <source>
        <dbReference type="ARBA" id="ARBA00023163"/>
    </source>
</evidence>
<dbReference type="Pfam" id="PF15238">
    <property type="entry name" value="TEADIR3"/>
    <property type="match status" value="1"/>
</dbReference>
<dbReference type="InterPro" id="IPR051583">
    <property type="entry name" value="YAP1"/>
</dbReference>
<dbReference type="PANTHER" id="PTHR17616:SF8">
    <property type="entry name" value="TRANSCRIPTIONAL COACTIVATOR YORKIE"/>
    <property type="match status" value="1"/>
</dbReference>
<protein>
    <recommendedName>
        <fullName evidence="11">WW domain-containing protein</fullName>
    </recommendedName>
</protein>
<dbReference type="InterPro" id="IPR001202">
    <property type="entry name" value="WW_dom"/>
</dbReference>
<dbReference type="Pfam" id="PF00397">
    <property type="entry name" value="WW"/>
    <property type="match status" value="1"/>
</dbReference>
<accession>A0ABQ9F0V4</accession>
<name>A0ABQ9F0V4_TEGGR</name>
<evidence type="ECO:0000256" key="5">
    <source>
        <dbReference type="ARBA" id="ARBA00023159"/>
    </source>
</evidence>
<gene>
    <name evidence="12" type="ORF">KUTeg_011686</name>
</gene>
<reference evidence="12 13" key="1">
    <citation type="submission" date="2022-12" db="EMBL/GenBank/DDBJ databases">
        <title>Chromosome-level genome of Tegillarca granosa.</title>
        <authorList>
            <person name="Kim J."/>
        </authorList>
    </citation>
    <scope>NUCLEOTIDE SEQUENCE [LARGE SCALE GENOMIC DNA]</scope>
    <source>
        <strain evidence="12">Teg-2019</strain>
        <tissue evidence="12">Adductor muscle</tissue>
    </source>
</reference>
<dbReference type="PROSITE" id="PS50020">
    <property type="entry name" value="WW_DOMAIN_2"/>
    <property type="match status" value="2"/>
</dbReference>
<feature type="compositionally biased region" description="Polar residues" evidence="10">
    <location>
        <begin position="101"/>
        <end position="112"/>
    </location>
</feature>
<evidence type="ECO:0000256" key="2">
    <source>
        <dbReference type="ARBA" id="ARBA00004496"/>
    </source>
</evidence>
<evidence type="ECO:0000256" key="8">
    <source>
        <dbReference type="ARBA" id="ARBA00038057"/>
    </source>
</evidence>
<keyword evidence="3" id="KW-0963">Cytoplasm</keyword>
<feature type="region of interest" description="Disordered" evidence="10">
    <location>
        <begin position="213"/>
        <end position="251"/>
    </location>
</feature>
<feature type="coiled-coil region" evidence="9">
    <location>
        <begin position="252"/>
        <end position="282"/>
    </location>
</feature>
<evidence type="ECO:0000259" key="11">
    <source>
        <dbReference type="PROSITE" id="PS50020"/>
    </source>
</evidence>
<feature type="domain" description="WW" evidence="11">
    <location>
        <begin position="137"/>
        <end position="170"/>
    </location>
</feature>
<keyword evidence="6" id="KW-0804">Transcription</keyword>
<keyword evidence="5" id="KW-0010">Activator</keyword>
<keyword evidence="13" id="KW-1185">Reference proteome</keyword>
<dbReference type="InterPro" id="IPR036020">
    <property type="entry name" value="WW_dom_sf"/>
</dbReference>
<dbReference type="Proteomes" id="UP001217089">
    <property type="component" value="Unassembled WGS sequence"/>
</dbReference>
<feature type="domain" description="WW" evidence="11">
    <location>
        <begin position="182"/>
        <end position="208"/>
    </location>
</feature>